<evidence type="ECO:0000313" key="2">
    <source>
        <dbReference type="EMBL" id="KAG8192231.1"/>
    </source>
</evidence>
<evidence type="ECO:0000256" key="1">
    <source>
        <dbReference type="SAM" id="SignalP"/>
    </source>
</evidence>
<feature type="signal peptide" evidence="1">
    <location>
        <begin position="1"/>
        <end position="21"/>
    </location>
</feature>
<sequence length="238" mass="26427">MQLEMQLSVVLVLALVAGSSGAAIENCHMERLMQCGDALSSFRREQGESFPTTEEQVKKLCKNLEEAKACAETFQNKCMTPLQLETMGFLTEGSLTVYRDFCTEGSEIREEYLKHSVCLNDATKTDEAKGYYEYVEAALEDLTEKPAAKRLPTICCGYQWLTNKFNKMGDEKCGEDSVDSFHNVVYMAVSTLPDILCSGFDPDSAQCTENLPPAGAKPKGTIRNSHIAKTFSSMYLQD</sequence>
<protein>
    <recommendedName>
        <fullName evidence="4">Secreted protein</fullName>
    </recommendedName>
</protein>
<name>A0AAV6V7I8_9ARAC</name>
<dbReference type="EMBL" id="JAFNEN010000142">
    <property type="protein sequence ID" value="KAG8192231.1"/>
    <property type="molecule type" value="Genomic_DNA"/>
</dbReference>
<dbReference type="AlphaFoldDB" id="A0AAV6V7I8"/>
<dbReference type="PANTHER" id="PTHR33964:SF1">
    <property type="entry name" value="RE45066P"/>
    <property type="match status" value="1"/>
</dbReference>
<evidence type="ECO:0008006" key="4">
    <source>
        <dbReference type="Google" id="ProtNLM"/>
    </source>
</evidence>
<accession>A0AAV6V7I8</accession>
<proteinExistence type="predicted"/>
<dbReference type="PANTHER" id="PTHR33964">
    <property type="entry name" value="RE45066P-RELATED"/>
    <property type="match status" value="1"/>
</dbReference>
<organism evidence="2 3">
    <name type="scientific">Oedothorax gibbosus</name>
    <dbReference type="NCBI Taxonomy" id="931172"/>
    <lineage>
        <taxon>Eukaryota</taxon>
        <taxon>Metazoa</taxon>
        <taxon>Ecdysozoa</taxon>
        <taxon>Arthropoda</taxon>
        <taxon>Chelicerata</taxon>
        <taxon>Arachnida</taxon>
        <taxon>Araneae</taxon>
        <taxon>Araneomorphae</taxon>
        <taxon>Entelegynae</taxon>
        <taxon>Araneoidea</taxon>
        <taxon>Linyphiidae</taxon>
        <taxon>Erigoninae</taxon>
        <taxon>Oedothorax</taxon>
    </lineage>
</organism>
<keyword evidence="3" id="KW-1185">Reference proteome</keyword>
<reference evidence="2 3" key="1">
    <citation type="journal article" date="2022" name="Nat. Ecol. Evol.">
        <title>A masculinizing supergene underlies an exaggerated male reproductive morph in a spider.</title>
        <authorList>
            <person name="Hendrickx F."/>
            <person name="De Corte Z."/>
            <person name="Sonet G."/>
            <person name="Van Belleghem S.M."/>
            <person name="Kostlbacher S."/>
            <person name="Vangestel C."/>
        </authorList>
    </citation>
    <scope>NUCLEOTIDE SEQUENCE [LARGE SCALE GENOMIC DNA]</scope>
    <source>
        <strain evidence="2">W744_W776</strain>
    </source>
</reference>
<comment type="caution">
    <text evidence="2">The sequence shown here is derived from an EMBL/GenBank/DDBJ whole genome shotgun (WGS) entry which is preliminary data.</text>
</comment>
<dbReference type="Proteomes" id="UP000827092">
    <property type="component" value="Unassembled WGS sequence"/>
</dbReference>
<keyword evidence="1" id="KW-0732">Signal</keyword>
<feature type="chain" id="PRO_5043574435" description="Secreted protein" evidence="1">
    <location>
        <begin position="22"/>
        <end position="238"/>
    </location>
</feature>
<gene>
    <name evidence="2" type="ORF">JTE90_014090</name>
</gene>
<evidence type="ECO:0000313" key="3">
    <source>
        <dbReference type="Proteomes" id="UP000827092"/>
    </source>
</evidence>